<dbReference type="Proteomes" id="UP000178348">
    <property type="component" value="Unassembled WGS sequence"/>
</dbReference>
<dbReference type="GO" id="GO:0004347">
    <property type="term" value="F:glucose-6-phosphate isomerase activity"/>
    <property type="evidence" value="ECO:0007669"/>
    <property type="project" value="InterPro"/>
</dbReference>
<gene>
    <name evidence="4" type="ORF">A2946_02120</name>
</gene>
<dbReference type="CDD" id="cd05637">
    <property type="entry name" value="SIS_PGI_PMI_2"/>
    <property type="match status" value="1"/>
</dbReference>
<accession>A0A1G2CJU0</accession>
<reference evidence="4 5" key="1">
    <citation type="journal article" date="2016" name="Nat. Commun.">
        <title>Thousands of microbial genomes shed light on interconnected biogeochemical processes in an aquifer system.</title>
        <authorList>
            <person name="Anantharaman K."/>
            <person name="Brown C.T."/>
            <person name="Hug L.A."/>
            <person name="Sharon I."/>
            <person name="Castelle C.J."/>
            <person name="Probst A.J."/>
            <person name="Thomas B.C."/>
            <person name="Singh A."/>
            <person name="Wilkins M.J."/>
            <person name="Karaoz U."/>
            <person name="Brodie E.L."/>
            <person name="Williams K.H."/>
            <person name="Hubbard S.S."/>
            <person name="Banfield J.F."/>
        </authorList>
    </citation>
    <scope>NUCLEOTIDE SEQUENCE [LARGE SCALE GENOMIC DNA]</scope>
</reference>
<evidence type="ECO:0000259" key="3">
    <source>
        <dbReference type="PROSITE" id="PS51464"/>
    </source>
</evidence>
<name>A0A1G2CJU0_9BACT</name>
<dbReference type="Pfam" id="PF10432">
    <property type="entry name" value="bact-PGI_C"/>
    <property type="match status" value="1"/>
</dbReference>
<dbReference type="NCBIfam" id="TIGR02128">
    <property type="entry name" value="G6PI_arch"/>
    <property type="match status" value="1"/>
</dbReference>
<comment type="caution">
    <text evidence="4">The sequence shown here is derived from an EMBL/GenBank/DDBJ whole genome shotgun (WGS) entry which is preliminary data.</text>
</comment>
<keyword evidence="2 4" id="KW-0413">Isomerase</keyword>
<dbReference type="Gene3D" id="3.40.50.10490">
    <property type="entry name" value="Glucose-6-phosphate isomerase like protein, domain 1"/>
    <property type="match status" value="2"/>
</dbReference>
<dbReference type="PROSITE" id="PS51464">
    <property type="entry name" value="SIS"/>
    <property type="match status" value="1"/>
</dbReference>
<dbReference type="InterPro" id="IPR019490">
    <property type="entry name" value="Glu6P/Mann6P_isomerase_C"/>
</dbReference>
<protein>
    <submittedName>
        <fullName evidence="4">Bifunctional phosphoglucose/phosphomannose isomerase</fullName>
    </submittedName>
</protein>
<proteinExistence type="inferred from homology"/>
<organism evidence="4 5">
    <name type="scientific">Candidatus Liptonbacteria bacterium RIFCSPLOWO2_01_FULL_53_13</name>
    <dbReference type="NCBI Taxonomy" id="1798651"/>
    <lineage>
        <taxon>Bacteria</taxon>
        <taxon>Candidatus Liptoniibacteriota</taxon>
    </lineage>
</organism>
<dbReference type="InterPro" id="IPR001347">
    <property type="entry name" value="SIS_dom"/>
</dbReference>
<dbReference type="GO" id="GO:0004476">
    <property type="term" value="F:mannose-6-phosphate isomerase activity"/>
    <property type="evidence" value="ECO:0007669"/>
    <property type="project" value="InterPro"/>
</dbReference>
<evidence type="ECO:0000256" key="1">
    <source>
        <dbReference type="ARBA" id="ARBA00010523"/>
    </source>
</evidence>
<dbReference type="GO" id="GO:0005975">
    <property type="term" value="P:carbohydrate metabolic process"/>
    <property type="evidence" value="ECO:0007669"/>
    <property type="project" value="InterPro"/>
</dbReference>
<evidence type="ECO:0000256" key="2">
    <source>
        <dbReference type="ARBA" id="ARBA00023235"/>
    </source>
</evidence>
<feature type="domain" description="SIS" evidence="3">
    <location>
        <begin position="21"/>
        <end position="160"/>
    </location>
</feature>
<comment type="similarity">
    <text evidence="1">Belongs to the PGI/PMI family.</text>
</comment>
<evidence type="ECO:0000313" key="4">
    <source>
        <dbReference type="EMBL" id="OGZ01645.1"/>
    </source>
</evidence>
<dbReference type="GO" id="GO:1901135">
    <property type="term" value="P:carbohydrate derivative metabolic process"/>
    <property type="evidence" value="ECO:0007669"/>
    <property type="project" value="InterPro"/>
</dbReference>
<sequence>MIYDDIKNFNKQFAWEPKIQNARALKKFKKFIVAGMGGSHFAADLIKTWRPNFQVTAWSNYGLPPLSRKELKDCLFIASSYSGNTEETIDAFKHALKRKLNVAVMASGGKLIRMAEALKLPYALVPSGVQPRSAIGYMLKATLALMHERQALRDISKLTKALHSSRYEKRGKHLAQKLIGSVPVIYSSPRNYSILYNWKIRLNETGKIPAFYNVIPEMNHNEMISFDTTKSAASLSKHFYFILLKDKDDHSQITKRMDVLRKLFAKRGLRSEVVLLNGKNAWEKIFSSIMLADWTSYYTARHYHAEPEKVGMVEEFKKLIAKR</sequence>
<dbReference type="GO" id="GO:0097367">
    <property type="term" value="F:carbohydrate derivative binding"/>
    <property type="evidence" value="ECO:0007669"/>
    <property type="project" value="InterPro"/>
</dbReference>
<dbReference type="AlphaFoldDB" id="A0A1G2CJU0"/>
<dbReference type="EMBL" id="MHLB01000034">
    <property type="protein sequence ID" value="OGZ01645.1"/>
    <property type="molecule type" value="Genomic_DNA"/>
</dbReference>
<dbReference type="InterPro" id="IPR046348">
    <property type="entry name" value="SIS_dom_sf"/>
</dbReference>
<evidence type="ECO:0000313" key="5">
    <source>
        <dbReference type="Proteomes" id="UP000178348"/>
    </source>
</evidence>
<dbReference type="SUPFAM" id="SSF53697">
    <property type="entry name" value="SIS domain"/>
    <property type="match status" value="1"/>
</dbReference>